<dbReference type="OrthoDB" id="1937754at2759"/>
<evidence type="ECO:0000259" key="3">
    <source>
        <dbReference type="PROSITE" id="PS50158"/>
    </source>
</evidence>
<dbReference type="EMBL" id="JAAWWB010000015">
    <property type="protein sequence ID" value="KAG6765992.1"/>
    <property type="molecule type" value="Genomic_DNA"/>
</dbReference>
<evidence type="ECO:0000256" key="2">
    <source>
        <dbReference type="SAM" id="MobiDB-lite"/>
    </source>
</evidence>
<dbReference type="AlphaFoldDB" id="A0A8X7ZE99"/>
<keyword evidence="1" id="KW-0479">Metal-binding</keyword>
<dbReference type="PROSITE" id="PS50158">
    <property type="entry name" value="ZF_CCHC"/>
    <property type="match status" value="1"/>
</dbReference>
<dbReference type="Pfam" id="PF22936">
    <property type="entry name" value="Pol_BBD"/>
    <property type="match status" value="1"/>
</dbReference>
<keyword evidence="1" id="KW-0862">Zinc</keyword>
<feature type="domain" description="CCHC-type" evidence="3">
    <location>
        <begin position="153"/>
        <end position="168"/>
    </location>
</feature>
<gene>
    <name evidence="4" type="ORF">POTOM_030056</name>
</gene>
<reference evidence="4" key="1">
    <citation type="journal article" date="2020" name="bioRxiv">
        <title>Hybrid origin of Populus tomentosa Carr. identified through genome sequencing and phylogenomic analysis.</title>
        <authorList>
            <person name="An X."/>
            <person name="Gao K."/>
            <person name="Chen Z."/>
            <person name="Li J."/>
            <person name="Yang X."/>
            <person name="Yang X."/>
            <person name="Zhou J."/>
            <person name="Guo T."/>
            <person name="Zhao T."/>
            <person name="Huang S."/>
            <person name="Miao D."/>
            <person name="Khan W.U."/>
            <person name="Rao P."/>
            <person name="Ye M."/>
            <person name="Lei B."/>
            <person name="Liao W."/>
            <person name="Wang J."/>
            <person name="Ji L."/>
            <person name="Li Y."/>
            <person name="Guo B."/>
            <person name="Mustafa N.S."/>
            <person name="Li S."/>
            <person name="Yun Q."/>
            <person name="Keller S.R."/>
            <person name="Mao J."/>
            <person name="Zhang R."/>
            <person name="Strauss S.H."/>
        </authorList>
    </citation>
    <scope>NUCLEOTIDE SEQUENCE</scope>
    <source>
        <strain evidence="4">GM15</strain>
        <tissue evidence="4">Leaf</tissue>
    </source>
</reference>
<dbReference type="Proteomes" id="UP000886885">
    <property type="component" value="Chromosome 8A"/>
</dbReference>
<dbReference type="GO" id="GO:0008270">
    <property type="term" value="F:zinc ion binding"/>
    <property type="evidence" value="ECO:0007669"/>
    <property type="project" value="UniProtKB-KW"/>
</dbReference>
<evidence type="ECO:0000313" key="4">
    <source>
        <dbReference type="EMBL" id="KAG6765992.1"/>
    </source>
</evidence>
<comment type="caution">
    <text evidence="4">The sequence shown here is derived from an EMBL/GenBank/DDBJ whole genome shotgun (WGS) entry which is preliminary data.</text>
</comment>
<protein>
    <recommendedName>
        <fullName evidence="3">CCHC-type domain-containing protein</fullName>
    </recommendedName>
</protein>
<dbReference type="InterPro" id="IPR054722">
    <property type="entry name" value="PolX-like_BBD"/>
</dbReference>
<keyword evidence="5" id="KW-1185">Reference proteome</keyword>
<feature type="region of interest" description="Disordered" evidence="2">
    <location>
        <begin position="95"/>
        <end position="140"/>
    </location>
</feature>
<sequence>MFLHDYPELYCATTEHGDLILQQRSQIVHWIIESLCSNEINSIPFLSSPFFFFFIFFFSMAEPNNFTTATPTLTTSLPDSPTPLISLTSANSTQRFNSNRGYQSTWSSNRKAPQRFNSQSSWSTPRQFHSPNQASPWQSHHNTYQRRGYKGICQFCDQQGHSAKQCPRTKGLLGPSPAVHCTTTNTTTRQPWLLDSAATNHVTADLQNLSLQSPYNGPDSILIGDGTGLSITHSGSTQINPFTISNVLCVPSIQKNLVSVSQFCKQHLTSIEFFSSHFSVKDLRTGQILLQGPNKNDVYEWPQTLHVQPSAMVGVKTSHQPSQLPTIIPCTVPRSLDISSSSGTEDTAPAVSHNPPSPPAPFTAPSSHPHRAHPMCQARDFYIGNNMYRKCKVVHCHGMVGAGGPYLPIFLAHHPQLHVETPFPSSHALYLMVVHVGTNENDLHECIKEMQERHSRITDRWNMYEEILYCKVFLRLLRKS</sequence>
<accession>A0A8X7ZE99</accession>
<evidence type="ECO:0000313" key="5">
    <source>
        <dbReference type="Proteomes" id="UP000886885"/>
    </source>
</evidence>
<proteinExistence type="predicted"/>
<dbReference type="GO" id="GO:0003676">
    <property type="term" value="F:nucleic acid binding"/>
    <property type="evidence" value="ECO:0007669"/>
    <property type="project" value="InterPro"/>
</dbReference>
<keyword evidence="1" id="KW-0863">Zinc-finger</keyword>
<organism evidence="4 5">
    <name type="scientific">Populus tomentosa</name>
    <name type="common">Chinese white poplar</name>
    <dbReference type="NCBI Taxonomy" id="118781"/>
    <lineage>
        <taxon>Eukaryota</taxon>
        <taxon>Viridiplantae</taxon>
        <taxon>Streptophyta</taxon>
        <taxon>Embryophyta</taxon>
        <taxon>Tracheophyta</taxon>
        <taxon>Spermatophyta</taxon>
        <taxon>Magnoliopsida</taxon>
        <taxon>eudicotyledons</taxon>
        <taxon>Gunneridae</taxon>
        <taxon>Pentapetalae</taxon>
        <taxon>rosids</taxon>
        <taxon>fabids</taxon>
        <taxon>Malpighiales</taxon>
        <taxon>Salicaceae</taxon>
        <taxon>Saliceae</taxon>
        <taxon>Populus</taxon>
    </lineage>
</organism>
<evidence type="ECO:0000256" key="1">
    <source>
        <dbReference type="PROSITE-ProRule" id="PRU00047"/>
    </source>
</evidence>
<name>A0A8X7ZE99_POPTO</name>
<feature type="region of interest" description="Disordered" evidence="2">
    <location>
        <begin position="338"/>
        <end position="371"/>
    </location>
</feature>
<dbReference type="InterPro" id="IPR001878">
    <property type="entry name" value="Znf_CCHC"/>
</dbReference>